<dbReference type="Proteomes" id="UP000288716">
    <property type="component" value="Unassembled WGS sequence"/>
</dbReference>
<accession>A0A443S5M3</accession>
<feature type="domain" description="Casein kinase substrate phosphoprotein PP28" evidence="2">
    <location>
        <begin position="88"/>
        <end position="167"/>
    </location>
</feature>
<feature type="region of interest" description="Disordered" evidence="1">
    <location>
        <begin position="157"/>
        <end position="206"/>
    </location>
</feature>
<feature type="compositionally biased region" description="Polar residues" evidence="1">
    <location>
        <begin position="79"/>
        <end position="90"/>
    </location>
</feature>
<keyword evidence="4" id="KW-1185">Reference proteome</keyword>
<feature type="compositionally biased region" description="Basic residues" evidence="1">
    <location>
        <begin position="1"/>
        <end position="11"/>
    </location>
</feature>
<feature type="compositionally biased region" description="Basic and acidic residues" evidence="1">
    <location>
        <begin position="19"/>
        <end position="40"/>
    </location>
</feature>
<dbReference type="InterPro" id="IPR019380">
    <property type="entry name" value="Casein_kinase_sb_PP28"/>
</dbReference>
<organism evidence="3 4">
    <name type="scientific">Leptotrombidium deliense</name>
    <dbReference type="NCBI Taxonomy" id="299467"/>
    <lineage>
        <taxon>Eukaryota</taxon>
        <taxon>Metazoa</taxon>
        <taxon>Ecdysozoa</taxon>
        <taxon>Arthropoda</taxon>
        <taxon>Chelicerata</taxon>
        <taxon>Arachnida</taxon>
        <taxon>Acari</taxon>
        <taxon>Acariformes</taxon>
        <taxon>Trombidiformes</taxon>
        <taxon>Prostigmata</taxon>
        <taxon>Anystina</taxon>
        <taxon>Parasitengona</taxon>
        <taxon>Trombiculoidea</taxon>
        <taxon>Trombiculidae</taxon>
        <taxon>Leptotrombidium</taxon>
    </lineage>
</organism>
<protein>
    <submittedName>
        <fullName evidence="3">28 kDa heat-and acid-stable phosphoprotein-like protein</fullName>
    </submittedName>
</protein>
<gene>
    <name evidence="3" type="ORF">B4U80_01865</name>
</gene>
<dbReference type="EMBL" id="NCKV01007906">
    <property type="protein sequence ID" value="RWS22791.1"/>
    <property type="molecule type" value="Genomic_DNA"/>
</dbReference>
<feature type="compositionally biased region" description="Basic and acidic residues" evidence="1">
    <location>
        <begin position="47"/>
        <end position="62"/>
    </location>
</feature>
<feature type="compositionally biased region" description="Basic and acidic residues" evidence="1">
    <location>
        <begin position="157"/>
        <end position="173"/>
    </location>
</feature>
<dbReference type="InterPro" id="IPR039876">
    <property type="entry name" value="HAP28"/>
</dbReference>
<dbReference type="PANTHER" id="PTHR22055">
    <property type="entry name" value="28 KDA HEAT- AND ACID-STABLE PHOSPHOPROTEIN PDGF-ASSOCIATED PROTEIN"/>
    <property type="match status" value="1"/>
</dbReference>
<feature type="compositionally biased region" description="Basic and acidic residues" evidence="1">
    <location>
        <begin position="114"/>
        <end position="142"/>
    </location>
</feature>
<dbReference type="VEuPathDB" id="VectorBase:LDEU009248"/>
<evidence type="ECO:0000256" key="1">
    <source>
        <dbReference type="SAM" id="MobiDB-lite"/>
    </source>
</evidence>
<reference evidence="3 4" key="1">
    <citation type="journal article" date="2018" name="Gigascience">
        <title>Genomes of trombidid mites reveal novel predicted allergens and laterally-transferred genes associated with secondary metabolism.</title>
        <authorList>
            <person name="Dong X."/>
            <person name="Chaisiri K."/>
            <person name="Xia D."/>
            <person name="Armstrong S.D."/>
            <person name="Fang Y."/>
            <person name="Donnelly M.J."/>
            <person name="Kadowaki T."/>
            <person name="McGarry J.W."/>
            <person name="Darby A.C."/>
            <person name="Makepeace B.L."/>
        </authorList>
    </citation>
    <scope>NUCLEOTIDE SEQUENCE [LARGE SCALE GENOMIC DNA]</scope>
    <source>
        <strain evidence="3">UoL-UT</strain>
    </source>
</reference>
<feature type="region of interest" description="Disordered" evidence="1">
    <location>
        <begin position="1"/>
        <end position="142"/>
    </location>
</feature>
<proteinExistence type="predicted"/>
<evidence type="ECO:0000259" key="2">
    <source>
        <dbReference type="Pfam" id="PF10252"/>
    </source>
</evidence>
<dbReference type="Pfam" id="PF10252">
    <property type="entry name" value="PP28"/>
    <property type="match status" value="1"/>
</dbReference>
<dbReference type="STRING" id="299467.A0A443S5M3"/>
<feature type="compositionally biased region" description="Polar residues" evidence="1">
    <location>
        <begin position="188"/>
        <end position="200"/>
    </location>
</feature>
<dbReference type="OrthoDB" id="6516878at2759"/>
<evidence type="ECO:0000313" key="3">
    <source>
        <dbReference type="EMBL" id="RWS22791.1"/>
    </source>
</evidence>
<name>A0A443S5M3_9ACAR</name>
<comment type="caution">
    <text evidence="3">The sequence shown here is derived from an EMBL/GenBank/DDBJ whole genome shotgun (WGS) entry which is preliminary data.</text>
</comment>
<sequence length="206" mass="22958">MGKGKNHKGGRKQFTNFEEIEKEKEREEKAKAWRARKGDGGEESEEESSKSEEESSDEKTSENESENEAEGEEAKPKSAVQNLIEVNNPNRIVKKANKNIDLNAAEGAPAVQLSRREREELSKQQAKENYARLTAEGKTEQARADLARLAIIRKQREEAQRKKEEERMAREAAKAQATAGKFAGVKSVSANVTEATTSTKGKGKRK</sequence>
<dbReference type="AlphaFoldDB" id="A0A443S5M3"/>
<evidence type="ECO:0000313" key="4">
    <source>
        <dbReference type="Proteomes" id="UP000288716"/>
    </source>
</evidence>